<dbReference type="AlphaFoldDB" id="A0AA86NHF2"/>
<dbReference type="EMBL" id="CAXDID020000424">
    <property type="protein sequence ID" value="CAL6090080.1"/>
    <property type="molecule type" value="Genomic_DNA"/>
</dbReference>
<proteinExistence type="predicted"/>
<keyword evidence="1" id="KW-0175">Coiled coil</keyword>
<dbReference type="Proteomes" id="UP001642409">
    <property type="component" value="Unassembled WGS sequence"/>
</dbReference>
<organism evidence="2">
    <name type="scientific">Hexamita inflata</name>
    <dbReference type="NCBI Taxonomy" id="28002"/>
    <lineage>
        <taxon>Eukaryota</taxon>
        <taxon>Metamonada</taxon>
        <taxon>Diplomonadida</taxon>
        <taxon>Hexamitidae</taxon>
        <taxon>Hexamitinae</taxon>
        <taxon>Hexamita</taxon>
    </lineage>
</organism>
<evidence type="ECO:0000313" key="4">
    <source>
        <dbReference type="Proteomes" id="UP001642409"/>
    </source>
</evidence>
<dbReference type="EMBL" id="CATOUU010000174">
    <property type="protein sequence ID" value="CAI9919502.1"/>
    <property type="molecule type" value="Genomic_DNA"/>
</dbReference>
<keyword evidence="4" id="KW-1185">Reference proteome</keyword>
<evidence type="ECO:0000256" key="1">
    <source>
        <dbReference type="SAM" id="Coils"/>
    </source>
</evidence>
<name>A0AA86NHF2_9EUKA</name>
<sequence length="398" mass="47255">MAEDLIHLHNRILQIVNENVQFNHPLQDFITEFVQFNIIFTNTYQSQGRQYHPLAFRVNQTMLTKDLKLRQSFLYKLNTDLKSIVEKVRFNKDICENQRQKLNQRITNIEKTYKTNYVEQENVKLATEFAEKQQLFSEIQNMNTEINNDKEKLDEMRQKLLHVSQDFQDIKQSQLQVITNTKQISIKHQTDQRDHLNQLKQIYNDQYKSRINIVEQNNKLKRMLENTLTDMRNLQLSLNEQLKSIQTEHIELHNMYKIQNSYLDNTIQLDKMQSLEEREFAIKYLEDSKFNDQLDEKISVIMGERDIVIKSNHNTQNQIYQLQHDILRLQTHIKASENKLEKQLINTVEHQKQQIKDLESKLGSTIIASSISFPELRLKSSMSVGGINNKSFSTKAIQ</sequence>
<reference evidence="3 4" key="2">
    <citation type="submission" date="2024-07" db="EMBL/GenBank/DDBJ databases">
        <authorList>
            <person name="Akdeniz Z."/>
        </authorList>
    </citation>
    <scope>NUCLEOTIDE SEQUENCE [LARGE SCALE GENOMIC DNA]</scope>
</reference>
<gene>
    <name evidence="3" type="ORF">HINF_LOCUS65140</name>
    <name evidence="2" type="ORF">HINF_LOCUS7147</name>
</gene>
<protein>
    <submittedName>
        <fullName evidence="3">Hypothetical_protein</fullName>
    </submittedName>
</protein>
<feature type="coiled-coil region" evidence="1">
    <location>
        <begin position="85"/>
        <end position="166"/>
    </location>
</feature>
<accession>A0AA86NHF2</accession>
<comment type="caution">
    <text evidence="2">The sequence shown here is derived from an EMBL/GenBank/DDBJ whole genome shotgun (WGS) entry which is preliminary data.</text>
</comment>
<reference evidence="2" key="1">
    <citation type="submission" date="2023-06" db="EMBL/GenBank/DDBJ databases">
        <authorList>
            <person name="Kurt Z."/>
        </authorList>
    </citation>
    <scope>NUCLEOTIDE SEQUENCE</scope>
</reference>
<evidence type="ECO:0000313" key="2">
    <source>
        <dbReference type="EMBL" id="CAI9919502.1"/>
    </source>
</evidence>
<evidence type="ECO:0000313" key="3">
    <source>
        <dbReference type="EMBL" id="CAL6090080.1"/>
    </source>
</evidence>